<dbReference type="Pfam" id="PF13540">
    <property type="entry name" value="RCC1_2"/>
    <property type="match status" value="1"/>
</dbReference>
<feature type="repeat" description="RCC1" evidence="1">
    <location>
        <begin position="107"/>
        <end position="158"/>
    </location>
</feature>
<dbReference type="PANTHER" id="PTHR45982">
    <property type="entry name" value="REGULATOR OF CHROMOSOME CONDENSATION"/>
    <property type="match status" value="1"/>
</dbReference>
<keyword evidence="3" id="KW-1185">Reference proteome</keyword>
<dbReference type="InterPro" id="IPR000408">
    <property type="entry name" value="Reg_chr_condens"/>
</dbReference>
<proteinExistence type="predicted"/>
<reference evidence="2" key="1">
    <citation type="submission" date="2021-02" db="EMBL/GenBank/DDBJ databases">
        <authorList>
            <person name="Dougan E. K."/>
            <person name="Rhodes N."/>
            <person name="Thang M."/>
            <person name="Chan C."/>
        </authorList>
    </citation>
    <scope>NUCLEOTIDE SEQUENCE</scope>
</reference>
<dbReference type="Proteomes" id="UP000604046">
    <property type="component" value="Unassembled WGS sequence"/>
</dbReference>
<dbReference type="OrthoDB" id="310865at2759"/>
<dbReference type="Gene3D" id="2.130.10.30">
    <property type="entry name" value="Regulator of chromosome condensation 1/beta-lactamase-inhibitor protein II"/>
    <property type="match status" value="1"/>
</dbReference>
<accession>A0A812N6K7</accession>
<dbReference type="InterPro" id="IPR051553">
    <property type="entry name" value="Ran_GTPase-activating"/>
</dbReference>
<gene>
    <name evidence="2" type="primary">Herc6</name>
    <name evidence="2" type="ORF">SNAT2548_LOCUS15371</name>
</gene>
<dbReference type="Pfam" id="PF00415">
    <property type="entry name" value="RCC1"/>
    <property type="match status" value="1"/>
</dbReference>
<dbReference type="AlphaFoldDB" id="A0A812N6K7"/>
<evidence type="ECO:0000313" key="2">
    <source>
        <dbReference type="EMBL" id="CAE7291392.1"/>
    </source>
</evidence>
<comment type="caution">
    <text evidence="2">The sequence shown here is derived from an EMBL/GenBank/DDBJ whole genome shotgun (WGS) entry which is preliminary data.</text>
</comment>
<feature type="repeat" description="RCC1" evidence="1">
    <location>
        <begin position="159"/>
        <end position="214"/>
    </location>
</feature>
<evidence type="ECO:0000313" key="3">
    <source>
        <dbReference type="Proteomes" id="UP000604046"/>
    </source>
</evidence>
<name>A0A812N6K7_9DINO</name>
<evidence type="ECO:0000256" key="1">
    <source>
        <dbReference type="PROSITE-ProRule" id="PRU00235"/>
    </source>
</evidence>
<sequence length="513" mass="57820">MDSAAQNNFFLWGTWKNRVISRPFLTKKVPQQLKKVVLGDSFVIGLTENGKVVSWGKDMKTGCLGLGFEDTGAPVLNKDIPQEIPSLKEVMDIQMGLEHVVALTTGGEVFCWGNGGKGQLGNGKFDMSYLPCKVDALANEQIVQIVVVKNSTFALSTNGTVFAWGENKDNILGFEEETAKKQVTEWPLKLTLLQENRVRKLEVFDGKTIIAHIRGQDSETTFGRFETVQEDGGQEEEEEIEIFKGIDEMRKIMEKTQEWWNHLLNIKHGQPYDLPQDSHINMNSEKQPDKIGATIKDDLEVEPERLHRAERHLDALVTAAVTELKRTQQMPGTRNVRFILCMFIDECRLRREKVQRTIAARQLKDAKAKSKEIVAYSVKDFSSNANESIRKIIAVTKELQQMLDAVKTIQPVDVPSQELKAQMATKKAREYSRCVSRVCHKSDVNQAIGGFLIGVPQFLGAANGDRQLLWSAWSASCSSMTIKSSFSRHVVTLHVISRLARQRAYWLSRVLTA</sequence>
<dbReference type="EMBL" id="CAJNDS010001946">
    <property type="protein sequence ID" value="CAE7291392.1"/>
    <property type="molecule type" value="Genomic_DNA"/>
</dbReference>
<feature type="repeat" description="RCC1" evidence="1">
    <location>
        <begin position="50"/>
        <end position="106"/>
    </location>
</feature>
<organism evidence="2 3">
    <name type="scientific">Symbiodinium natans</name>
    <dbReference type="NCBI Taxonomy" id="878477"/>
    <lineage>
        <taxon>Eukaryota</taxon>
        <taxon>Sar</taxon>
        <taxon>Alveolata</taxon>
        <taxon>Dinophyceae</taxon>
        <taxon>Suessiales</taxon>
        <taxon>Symbiodiniaceae</taxon>
        <taxon>Symbiodinium</taxon>
    </lineage>
</organism>
<dbReference type="PANTHER" id="PTHR45982:SF1">
    <property type="entry name" value="REGULATOR OF CHROMOSOME CONDENSATION"/>
    <property type="match status" value="1"/>
</dbReference>
<protein>
    <submittedName>
        <fullName evidence="2">Herc6 protein</fullName>
    </submittedName>
</protein>
<dbReference type="SUPFAM" id="SSF50985">
    <property type="entry name" value="RCC1/BLIP-II"/>
    <property type="match status" value="1"/>
</dbReference>
<dbReference type="InterPro" id="IPR009091">
    <property type="entry name" value="RCC1/BLIP-II"/>
</dbReference>
<dbReference type="PROSITE" id="PS50012">
    <property type="entry name" value="RCC1_3"/>
    <property type="match status" value="3"/>
</dbReference>